<feature type="region of interest" description="Disordered" evidence="1">
    <location>
        <begin position="33"/>
        <end position="74"/>
    </location>
</feature>
<evidence type="ECO:0000313" key="3">
    <source>
        <dbReference type="Proteomes" id="UP000238823"/>
    </source>
</evidence>
<gene>
    <name evidence="2" type="ORF">ENSA7_15120</name>
</gene>
<dbReference type="RefSeq" id="WP_106088539.1">
    <property type="nucleotide sequence ID" value="NZ_PVNL01000035.1"/>
</dbReference>
<protein>
    <recommendedName>
        <fullName evidence="4">Dipeptide-binding ABC transporter, periplasmic substrate-binding component</fullName>
    </recommendedName>
</protein>
<evidence type="ECO:0008006" key="4">
    <source>
        <dbReference type="Google" id="ProtNLM"/>
    </source>
</evidence>
<dbReference type="EMBL" id="PVNL01000035">
    <property type="protein sequence ID" value="PRQ08878.1"/>
    <property type="molecule type" value="Genomic_DNA"/>
</dbReference>
<dbReference type="OrthoDB" id="5480856at2"/>
<reference evidence="2 3" key="1">
    <citation type="submission" date="2018-03" db="EMBL/GenBank/DDBJ databases">
        <title>Draft Genome Sequences of the Obligatory Marine Myxobacteria Enhygromyxa salina SWB007.</title>
        <authorList>
            <person name="Poehlein A."/>
            <person name="Moghaddam J.A."/>
            <person name="Harms H."/>
            <person name="Alanjari M."/>
            <person name="Koenig G.M."/>
            <person name="Daniel R."/>
            <person name="Schaeberle T.F."/>
        </authorList>
    </citation>
    <scope>NUCLEOTIDE SEQUENCE [LARGE SCALE GENOMIC DNA]</scope>
    <source>
        <strain evidence="2 3">SWB007</strain>
    </source>
</reference>
<dbReference type="AlphaFoldDB" id="A0A2S9YUV4"/>
<feature type="compositionally biased region" description="Acidic residues" evidence="1">
    <location>
        <begin position="52"/>
        <end position="64"/>
    </location>
</feature>
<comment type="caution">
    <text evidence="2">The sequence shown here is derived from an EMBL/GenBank/DDBJ whole genome shotgun (WGS) entry which is preliminary data.</text>
</comment>
<proteinExistence type="predicted"/>
<evidence type="ECO:0000313" key="2">
    <source>
        <dbReference type="EMBL" id="PRQ08878.1"/>
    </source>
</evidence>
<dbReference type="Proteomes" id="UP000238823">
    <property type="component" value="Unassembled WGS sequence"/>
</dbReference>
<dbReference type="PROSITE" id="PS51257">
    <property type="entry name" value="PROKAR_LIPOPROTEIN"/>
    <property type="match status" value="1"/>
</dbReference>
<organism evidence="2 3">
    <name type="scientific">Enhygromyxa salina</name>
    <dbReference type="NCBI Taxonomy" id="215803"/>
    <lineage>
        <taxon>Bacteria</taxon>
        <taxon>Pseudomonadati</taxon>
        <taxon>Myxococcota</taxon>
        <taxon>Polyangia</taxon>
        <taxon>Nannocystales</taxon>
        <taxon>Nannocystaceae</taxon>
        <taxon>Enhygromyxa</taxon>
    </lineage>
</organism>
<sequence length="378" mass="39648">MTSGSRRSYTARFTIATLSGALGLMTIGCKEAPGDASDDGIDSGIDGGIDSGVDDTTGDGDSGDGDIKLDIEDNNETDTVPCGEGEFCDCEVPVHTPCDDTANTPIVQALGLNCPGEPTVTFATNGATAGIGMRSSFGNLGAFPPREGSKYVVIGSGRVDELDDNTGLGCSSDLGAYDPITLPAPMVGSDVGAQTCADNPDLIGMGDCSNTIESQLAGSVNDYTELRITAEVPQGVNSFSYDLAYFSFEYPDYYLSVYNDMYIGWLESEVWTGNVSFDNDGAPISLNAGFLDYRDANPLNDPDCQGGCSAPELHGTCMEGHAGTKWLTTNAGVKPGETFTLVLGIFDMSDSVLDSYTFIDNFQWGCDGDQPPSTTPIE</sequence>
<accession>A0A2S9YUV4</accession>
<dbReference type="NCBIfam" id="NF038133">
    <property type="entry name" value="choice_anch_L"/>
    <property type="match status" value="1"/>
</dbReference>
<name>A0A2S9YUV4_9BACT</name>
<evidence type="ECO:0000256" key="1">
    <source>
        <dbReference type="SAM" id="MobiDB-lite"/>
    </source>
</evidence>
<dbReference type="InterPro" id="IPR049804">
    <property type="entry name" value="Choice_anch_L"/>
</dbReference>